<dbReference type="Pfam" id="PF02446">
    <property type="entry name" value="Glyco_hydro_77"/>
    <property type="match status" value="1"/>
</dbReference>
<reference evidence="9" key="1">
    <citation type="submission" date="2016-10" db="EMBL/GenBank/DDBJ databases">
        <title>Sequence of Gallionella enrichment culture.</title>
        <authorList>
            <person name="Poehlein A."/>
            <person name="Muehling M."/>
            <person name="Daniel R."/>
        </authorList>
    </citation>
    <scope>NUCLEOTIDE SEQUENCE</scope>
</reference>
<dbReference type="InterPro" id="IPR017853">
    <property type="entry name" value="GH"/>
</dbReference>
<dbReference type="InterPro" id="IPR003385">
    <property type="entry name" value="Glyco_hydro_77"/>
</dbReference>
<dbReference type="AlphaFoldDB" id="A0A1J5SR32"/>
<evidence type="ECO:0000256" key="8">
    <source>
        <dbReference type="ARBA" id="ARBA00031501"/>
    </source>
</evidence>
<keyword evidence="5 9" id="KW-0808">Transferase</keyword>
<evidence type="ECO:0000256" key="4">
    <source>
        <dbReference type="ARBA" id="ARBA00022676"/>
    </source>
</evidence>
<dbReference type="EC" id="2.4.1.25" evidence="3"/>
<keyword evidence="4 9" id="KW-0328">Glycosyltransferase</keyword>
<dbReference type="GO" id="GO:0005975">
    <property type="term" value="P:carbohydrate metabolic process"/>
    <property type="evidence" value="ECO:0007669"/>
    <property type="project" value="InterPro"/>
</dbReference>
<dbReference type="PANTHER" id="PTHR32438:SF5">
    <property type="entry name" value="4-ALPHA-GLUCANOTRANSFERASE DPE1, CHLOROPLASTIC_AMYLOPLASTIC"/>
    <property type="match status" value="1"/>
</dbReference>
<dbReference type="GO" id="GO:0004134">
    <property type="term" value="F:4-alpha-glucanotransferase activity"/>
    <property type="evidence" value="ECO:0007669"/>
    <property type="project" value="UniProtKB-EC"/>
</dbReference>
<evidence type="ECO:0000256" key="2">
    <source>
        <dbReference type="ARBA" id="ARBA00005684"/>
    </source>
</evidence>
<evidence type="ECO:0000256" key="7">
    <source>
        <dbReference type="ARBA" id="ARBA00031423"/>
    </source>
</evidence>
<evidence type="ECO:0000256" key="1">
    <source>
        <dbReference type="ARBA" id="ARBA00000439"/>
    </source>
</evidence>
<dbReference type="NCBIfam" id="NF011080">
    <property type="entry name" value="PRK14508.1-3"/>
    <property type="match status" value="1"/>
</dbReference>
<sequence length="526" mass="59454">MSLSTHVSGPEKPLFNWLTQRASGLLLHPTALDGDQGIGTLEPGPILRLLKFMDGSGMKYWQICPLGPTGYGDSPYQCFSAFAGNPYLIDLKALVQAGLLEAAELEPLTTLDRDRVDYGRVWELKWPLLFKAHNRFRTQNRPALRYGDFEVFKRRHAGWLEAYACFRAFKDHFHGVAWWQWPEDQRRFDRALKSGLRAELEHEIDAHAFFQYLFFGQWAQIRSAATELGIEIIGDLPIFVALDSADTWSKPQLFELDESTGQPTAVAGVPPDYFSADGQLWGNPLYRWDAHMADGYAWWHSRLRAMFEQCDVVRIDHFRAFDEYWRIPAGAPTAKTGSWMAGPGIDFFRSVRSAFPDAKIIAEDLGNIGPSVRELRDRAGLPGMVILQFAFGGDAGNLYLPHNHSPNSVVYPGTHDNDTTLGWYSAADEKTRDHVRRYLRVPGHEIGWDLIRAACASVSRLAILPLQDILSLGREARFNSPGRAEGNWQWRYRAEALTRVSGATASYLRELGELYGRTPPPPTVNR</sequence>
<gene>
    <name evidence="9" type="primary">malQ_3</name>
    <name evidence="9" type="ORF">GALL_114260</name>
</gene>
<comment type="caution">
    <text evidence="9">The sequence shown here is derived from an EMBL/GenBank/DDBJ whole genome shotgun (WGS) entry which is preliminary data.</text>
</comment>
<comment type="similarity">
    <text evidence="2">Belongs to the disproportionating enzyme family.</text>
</comment>
<dbReference type="EMBL" id="MLJW01000043">
    <property type="protein sequence ID" value="OIR06509.1"/>
    <property type="molecule type" value="Genomic_DNA"/>
</dbReference>
<accession>A0A1J5SR32</accession>
<evidence type="ECO:0000256" key="3">
    <source>
        <dbReference type="ARBA" id="ARBA00012560"/>
    </source>
</evidence>
<organism evidence="9">
    <name type="scientific">mine drainage metagenome</name>
    <dbReference type="NCBI Taxonomy" id="410659"/>
    <lineage>
        <taxon>unclassified sequences</taxon>
        <taxon>metagenomes</taxon>
        <taxon>ecological metagenomes</taxon>
    </lineage>
</organism>
<comment type="catalytic activity">
    <reaction evidence="1">
        <text>Transfers a segment of a (1-&gt;4)-alpha-D-glucan to a new position in an acceptor, which may be glucose or a (1-&gt;4)-alpha-D-glucan.</text>
        <dbReference type="EC" id="2.4.1.25"/>
    </reaction>
</comment>
<name>A0A1J5SR32_9ZZZZ</name>
<keyword evidence="6" id="KW-0119">Carbohydrate metabolism</keyword>
<dbReference type="NCBIfam" id="TIGR00217">
    <property type="entry name" value="malQ"/>
    <property type="match status" value="1"/>
</dbReference>
<evidence type="ECO:0000313" key="9">
    <source>
        <dbReference type="EMBL" id="OIR06509.1"/>
    </source>
</evidence>
<dbReference type="SUPFAM" id="SSF51445">
    <property type="entry name" value="(Trans)glycosidases"/>
    <property type="match status" value="1"/>
</dbReference>
<dbReference type="Gene3D" id="3.20.20.80">
    <property type="entry name" value="Glycosidases"/>
    <property type="match status" value="1"/>
</dbReference>
<evidence type="ECO:0000256" key="5">
    <source>
        <dbReference type="ARBA" id="ARBA00022679"/>
    </source>
</evidence>
<protein>
    <recommendedName>
        <fullName evidence="3">4-alpha-glucanotransferase</fullName>
        <ecNumber evidence="3">2.4.1.25</ecNumber>
    </recommendedName>
    <alternativeName>
        <fullName evidence="7">Amylomaltase</fullName>
    </alternativeName>
    <alternativeName>
        <fullName evidence="8">Disproportionating enzyme</fullName>
    </alternativeName>
</protein>
<dbReference type="PANTHER" id="PTHR32438">
    <property type="entry name" value="4-ALPHA-GLUCANOTRANSFERASE DPE1, CHLOROPLASTIC/AMYLOPLASTIC"/>
    <property type="match status" value="1"/>
</dbReference>
<evidence type="ECO:0000256" key="6">
    <source>
        <dbReference type="ARBA" id="ARBA00023277"/>
    </source>
</evidence>
<proteinExistence type="inferred from homology"/>